<reference evidence="9 10" key="1">
    <citation type="submission" date="2024-01" db="EMBL/GenBank/DDBJ databases">
        <title>The complete chloroplast genome sequence of Lithospermum erythrorhizon: insights into the phylogenetic relationship among Boraginaceae species and the maternal lineages of purple gromwells.</title>
        <authorList>
            <person name="Okada T."/>
            <person name="Watanabe K."/>
        </authorList>
    </citation>
    <scope>NUCLEOTIDE SEQUENCE [LARGE SCALE GENOMIC DNA]</scope>
</reference>
<dbReference type="SUPFAM" id="SSF101148">
    <property type="entry name" value="Plant invertase/pectin methylesterase inhibitor"/>
    <property type="match status" value="1"/>
</dbReference>
<evidence type="ECO:0000256" key="1">
    <source>
        <dbReference type="ARBA" id="ARBA00004271"/>
    </source>
</evidence>
<dbReference type="InterPro" id="IPR051955">
    <property type="entry name" value="PME_Inhibitor"/>
</dbReference>
<comment type="similarity">
    <text evidence="6">Belongs to the PMEI family.</text>
</comment>
<dbReference type="FunFam" id="1.20.140.40:FF:000006">
    <property type="entry name" value="Pectinesterase inhibitor 3"/>
    <property type="match status" value="1"/>
</dbReference>
<dbReference type="EMBL" id="BAABME010007250">
    <property type="protein sequence ID" value="GAA0170454.1"/>
    <property type="molecule type" value="Genomic_DNA"/>
</dbReference>
<dbReference type="SMART" id="SM00856">
    <property type="entry name" value="PMEI"/>
    <property type="match status" value="1"/>
</dbReference>
<proteinExistence type="inferred from homology"/>
<dbReference type="Gene3D" id="1.20.140.40">
    <property type="entry name" value="Invertase/pectin methylesterase inhibitor family protein"/>
    <property type="match status" value="1"/>
</dbReference>
<evidence type="ECO:0000256" key="5">
    <source>
        <dbReference type="ARBA" id="ARBA00023157"/>
    </source>
</evidence>
<keyword evidence="4 7" id="KW-0732">Signal</keyword>
<feature type="signal peptide" evidence="7">
    <location>
        <begin position="1"/>
        <end position="23"/>
    </location>
</feature>
<protein>
    <recommendedName>
        <fullName evidence="8">Pectinesterase inhibitor domain-containing protein</fullName>
    </recommendedName>
</protein>
<dbReference type="AlphaFoldDB" id="A0AAV3R3N5"/>
<keyword evidence="5" id="KW-1015">Disulfide bond</keyword>
<dbReference type="InterPro" id="IPR006501">
    <property type="entry name" value="Pectinesterase_inhib_dom"/>
</dbReference>
<evidence type="ECO:0000256" key="4">
    <source>
        <dbReference type="ARBA" id="ARBA00022729"/>
    </source>
</evidence>
<sequence length="199" mass="22385">MAQTSSFSLLFFLFTISISIASSLPSSITPNKQGNKDEQQNDLVSSSCIHARYPKVCLRTLSSFSTKANTPRDLAKVAVGVSLARANNVSRYLENFKGSNKKEKDALHDCVEQVGDSVYNLRKTLNELQHLRRDSFEWQMSNAETWVSAALTNEDTCLDGFKEIDYWKVKVDVKKKISNIAKVTSNALYLITLLDQSRH</sequence>
<dbReference type="GO" id="GO:0004857">
    <property type="term" value="F:enzyme inhibitor activity"/>
    <property type="evidence" value="ECO:0007669"/>
    <property type="project" value="InterPro"/>
</dbReference>
<evidence type="ECO:0000256" key="2">
    <source>
        <dbReference type="ARBA" id="ARBA00022523"/>
    </source>
</evidence>
<evidence type="ECO:0000313" key="10">
    <source>
        <dbReference type="Proteomes" id="UP001454036"/>
    </source>
</evidence>
<dbReference type="CDD" id="cd15798">
    <property type="entry name" value="PMEI-like_3"/>
    <property type="match status" value="1"/>
</dbReference>
<evidence type="ECO:0000259" key="8">
    <source>
        <dbReference type="SMART" id="SM00856"/>
    </source>
</evidence>
<evidence type="ECO:0000256" key="3">
    <source>
        <dbReference type="ARBA" id="ARBA00022525"/>
    </source>
</evidence>
<feature type="chain" id="PRO_5043562325" description="Pectinesterase inhibitor domain-containing protein" evidence="7">
    <location>
        <begin position="24"/>
        <end position="199"/>
    </location>
</feature>
<keyword evidence="10" id="KW-1185">Reference proteome</keyword>
<evidence type="ECO:0000256" key="6">
    <source>
        <dbReference type="ARBA" id="ARBA00038471"/>
    </source>
</evidence>
<dbReference type="PANTHER" id="PTHR31080">
    <property type="entry name" value="PECTINESTERASE INHIBITOR-LIKE"/>
    <property type="match status" value="1"/>
</dbReference>
<name>A0AAV3R3N5_LITER</name>
<gene>
    <name evidence="9" type="ORF">LIER_24705</name>
</gene>
<dbReference type="Pfam" id="PF04043">
    <property type="entry name" value="PMEI"/>
    <property type="match status" value="1"/>
</dbReference>
<dbReference type="PANTHER" id="PTHR31080:SF110">
    <property type="entry name" value="PECTINESTERASE INHIBITOR 3"/>
    <property type="match status" value="1"/>
</dbReference>
<accession>A0AAV3R3N5</accession>
<keyword evidence="2" id="KW-0052">Apoplast</keyword>
<dbReference type="InterPro" id="IPR035513">
    <property type="entry name" value="Invertase/methylesterase_inhib"/>
</dbReference>
<comment type="caution">
    <text evidence="9">The sequence shown here is derived from an EMBL/GenBank/DDBJ whole genome shotgun (WGS) entry which is preliminary data.</text>
</comment>
<dbReference type="NCBIfam" id="TIGR01614">
    <property type="entry name" value="PME_inhib"/>
    <property type="match status" value="1"/>
</dbReference>
<evidence type="ECO:0000313" key="9">
    <source>
        <dbReference type="EMBL" id="GAA0170454.1"/>
    </source>
</evidence>
<keyword evidence="3" id="KW-0964">Secreted</keyword>
<evidence type="ECO:0000256" key="7">
    <source>
        <dbReference type="SAM" id="SignalP"/>
    </source>
</evidence>
<dbReference type="Proteomes" id="UP001454036">
    <property type="component" value="Unassembled WGS sequence"/>
</dbReference>
<dbReference type="GO" id="GO:0048046">
    <property type="term" value="C:apoplast"/>
    <property type="evidence" value="ECO:0007669"/>
    <property type="project" value="UniProtKB-SubCell"/>
</dbReference>
<feature type="domain" description="Pectinesterase inhibitor" evidence="8">
    <location>
        <begin position="39"/>
        <end position="190"/>
    </location>
</feature>
<comment type="subcellular location">
    <subcellularLocation>
        <location evidence="1">Secreted</location>
        <location evidence="1">Extracellular space</location>
        <location evidence="1">Apoplast</location>
    </subcellularLocation>
</comment>
<organism evidence="9 10">
    <name type="scientific">Lithospermum erythrorhizon</name>
    <name type="common">Purple gromwell</name>
    <name type="synonym">Lithospermum officinale var. erythrorhizon</name>
    <dbReference type="NCBI Taxonomy" id="34254"/>
    <lineage>
        <taxon>Eukaryota</taxon>
        <taxon>Viridiplantae</taxon>
        <taxon>Streptophyta</taxon>
        <taxon>Embryophyta</taxon>
        <taxon>Tracheophyta</taxon>
        <taxon>Spermatophyta</taxon>
        <taxon>Magnoliopsida</taxon>
        <taxon>eudicotyledons</taxon>
        <taxon>Gunneridae</taxon>
        <taxon>Pentapetalae</taxon>
        <taxon>asterids</taxon>
        <taxon>lamiids</taxon>
        <taxon>Boraginales</taxon>
        <taxon>Boraginaceae</taxon>
        <taxon>Boraginoideae</taxon>
        <taxon>Lithospermeae</taxon>
        <taxon>Lithospermum</taxon>
    </lineage>
</organism>